<dbReference type="GeneID" id="46921132"/>
<sequence length="209" mass="23862">MYIVKECYCHEQDIKKSNFASYICPFSEFESLRARLKEQNPKAAHIVWAYRYYNKYFQIVENSSDDGEPKGSSGPACLDALRGANLIDTAVLVVRYFGGIKLGVGGLVRAYGSSANLVINEAKLIKYEIRSIVILFVPFALLARFDHYIDKFQLNPNRDYNDSGCVYEFSLSSDEFANLYEFAFEYEISGVVYYALPLIAKNFYDNQIS</sequence>
<dbReference type="GO" id="GO:0006446">
    <property type="term" value="P:regulation of translational initiation"/>
    <property type="evidence" value="ECO:0007669"/>
    <property type="project" value="TreeGrafter"/>
</dbReference>
<accession>A0A1X9SME7</accession>
<dbReference type="Proteomes" id="UP000202031">
    <property type="component" value="Chromosome"/>
</dbReference>
<evidence type="ECO:0000313" key="4">
    <source>
        <dbReference type="Proteomes" id="UP000202031"/>
    </source>
</evidence>
<protein>
    <recommendedName>
        <fullName evidence="2">Impact N-terminal domain-containing protein</fullName>
    </recommendedName>
</protein>
<reference evidence="4" key="2">
    <citation type="journal article" date="2017" name="Genome Biol. Evol.">
        <title>Comparative genomic analysis identifies a Campylobacter clade deficient in selenium metabolism.</title>
        <authorList>
            <person name="Miller W.G."/>
            <person name="Yee E."/>
            <person name="Lopes B.S."/>
            <person name="Chapman M.H."/>
            <person name="Huynh S."/>
            <person name="Bono J.L."/>
            <person name="Parker C.T."/>
            <person name="Strachan N.J.C."/>
            <person name="Forbes K.J."/>
        </authorList>
    </citation>
    <scope>NUCLEOTIDE SEQUENCE [LARGE SCALE GENOMIC DNA]</scope>
    <source>
        <strain evidence="4">NCTC 13004</strain>
    </source>
</reference>
<dbReference type="PANTHER" id="PTHR16301:SF20">
    <property type="entry name" value="IMPACT FAMILY MEMBER YIGZ"/>
    <property type="match status" value="1"/>
</dbReference>
<evidence type="ECO:0000256" key="1">
    <source>
        <dbReference type="ARBA" id="ARBA00007665"/>
    </source>
</evidence>
<dbReference type="InterPro" id="IPR020568">
    <property type="entry name" value="Ribosomal_Su5_D2-typ_SF"/>
</dbReference>
<dbReference type="Gene3D" id="3.30.230.30">
    <property type="entry name" value="Impact, N-terminal domain"/>
    <property type="match status" value="1"/>
</dbReference>
<dbReference type="InterPro" id="IPR001498">
    <property type="entry name" value="Impact_N"/>
</dbReference>
<dbReference type="EMBL" id="CP015578">
    <property type="protein sequence ID" value="ARQ97404.1"/>
    <property type="molecule type" value="Genomic_DNA"/>
</dbReference>
<organism evidence="3 4">
    <name type="scientific">Campylobacter lanienae NCTC 13004</name>
    <dbReference type="NCBI Taxonomy" id="1031753"/>
    <lineage>
        <taxon>Bacteria</taxon>
        <taxon>Pseudomonadati</taxon>
        <taxon>Campylobacterota</taxon>
        <taxon>Epsilonproteobacteria</taxon>
        <taxon>Campylobacterales</taxon>
        <taxon>Campylobacteraceae</taxon>
        <taxon>Campylobacter</taxon>
    </lineage>
</organism>
<dbReference type="SUPFAM" id="SSF54211">
    <property type="entry name" value="Ribosomal protein S5 domain 2-like"/>
    <property type="match status" value="1"/>
</dbReference>
<evidence type="ECO:0000259" key="2">
    <source>
        <dbReference type="Pfam" id="PF01205"/>
    </source>
</evidence>
<dbReference type="PANTHER" id="PTHR16301">
    <property type="entry name" value="IMPACT-RELATED"/>
    <property type="match status" value="1"/>
</dbReference>
<evidence type="ECO:0000313" key="3">
    <source>
        <dbReference type="EMBL" id="ARQ97404.1"/>
    </source>
</evidence>
<dbReference type="InterPro" id="IPR036956">
    <property type="entry name" value="Impact_N_sf"/>
</dbReference>
<gene>
    <name evidence="3" type="ORF">CLAN_0656</name>
</gene>
<dbReference type="Pfam" id="PF01205">
    <property type="entry name" value="Impact_N"/>
    <property type="match status" value="1"/>
</dbReference>
<dbReference type="GO" id="GO:0005737">
    <property type="term" value="C:cytoplasm"/>
    <property type="evidence" value="ECO:0007669"/>
    <property type="project" value="TreeGrafter"/>
</dbReference>
<dbReference type="KEGG" id="clx:CLAN_0656"/>
<feature type="domain" description="Impact N-terminal" evidence="2">
    <location>
        <begin position="15"/>
        <end position="118"/>
    </location>
</feature>
<dbReference type="RefSeq" id="WP_100590587.1">
    <property type="nucleotide sequence ID" value="NZ_CP015578.1"/>
</dbReference>
<dbReference type="AlphaFoldDB" id="A0A1X9SME7"/>
<proteinExistence type="inferred from homology"/>
<reference evidence="4" key="1">
    <citation type="journal article" date="2017" name="Genome Biol. Evol.">
        <title>Comparative Genomic Analysis Identifies a Campylobacter Clade Deficient in Selenium Metabolism.</title>
        <authorList>
            <person name="Miller W.G."/>
            <person name="Yee E."/>
            <person name="Lopes B.S."/>
            <person name="Chapman M.H."/>
            <person name="Huynh S."/>
            <person name="Bono J.L."/>
            <person name="Parker C.T."/>
            <person name="Strachan N.J.C."/>
            <person name="Forbes K.J."/>
        </authorList>
    </citation>
    <scope>NUCLEOTIDE SEQUENCE [LARGE SCALE GENOMIC DNA]</scope>
    <source>
        <strain evidence="4">NCTC 13004</strain>
    </source>
</reference>
<comment type="similarity">
    <text evidence="1">Belongs to the IMPACT family.</text>
</comment>
<dbReference type="InterPro" id="IPR023582">
    <property type="entry name" value="Impact"/>
</dbReference>
<name>A0A1X9SME7_9BACT</name>